<feature type="domain" description="Beta-lactamase-related" evidence="2">
    <location>
        <begin position="43"/>
        <end position="360"/>
    </location>
</feature>
<feature type="signal peptide" evidence="1">
    <location>
        <begin position="1"/>
        <end position="19"/>
    </location>
</feature>
<evidence type="ECO:0000313" key="4">
    <source>
        <dbReference type="Proteomes" id="UP000315901"/>
    </source>
</evidence>
<dbReference type="Gene3D" id="3.40.710.10">
    <property type="entry name" value="DD-peptidase/beta-lactamase superfamily"/>
    <property type="match status" value="1"/>
</dbReference>
<feature type="chain" id="PRO_5021305044" evidence="1">
    <location>
        <begin position="20"/>
        <end position="587"/>
    </location>
</feature>
<evidence type="ECO:0000256" key="1">
    <source>
        <dbReference type="SAM" id="SignalP"/>
    </source>
</evidence>
<dbReference type="SUPFAM" id="SSF56601">
    <property type="entry name" value="beta-lactamase/transpeptidase-like"/>
    <property type="match status" value="1"/>
</dbReference>
<evidence type="ECO:0000259" key="2">
    <source>
        <dbReference type="Pfam" id="PF00144"/>
    </source>
</evidence>
<gene>
    <name evidence="3" type="ORF">FJM67_09465</name>
</gene>
<keyword evidence="1" id="KW-0732">Signal</keyword>
<dbReference type="PANTHER" id="PTHR46825:SF9">
    <property type="entry name" value="BETA-LACTAMASE-RELATED DOMAIN-CONTAINING PROTEIN"/>
    <property type="match status" value="1"/>
</dbReference>
<protein>
    <submittedName>
        <fullName evidence="3">Beta-lactamase family protein</fullName>
    </submittedName>
</protein>
<keyword evidence="4" id="KW-1185">Reference proteome</keyword>
<comment type="caution">
    <text evidence="3">The sequence shown here is derived from an EMBL/GenBank/DDBJ whole genome shotgun (WGS) entry which is preliminary data.</text>
</comment>
<reference evidence="3 4" key="1">
    <citation type="submission" date="2019-06" db="EMBL/GenBank/DDBJ databases">
        <title>A novel bacterium of genus Marinomonas, isolated from coastal sand.</title>
        <authorList>
            <person name="Huang H."/>
            <person name="Mo K."/>
            <person name="Hu Y."/>
        </authorList>
    </citation>
    <scope>NUCLEOTIDE SEQUENCE [LARGE SCALE GENOMIC DNA]</scope>
    <source>
        <strain evidence="3 4">HB171799</strain>
    </source>
</reference>
<sequence length="587" mass="65629">MKALLILGALAFLAGCSMAPEKPDRPLKDDYTYLNAYLDWTLEDERRQHDIAAISVMVVDSQNVITKHSSGMADRDRDIPATQDTLYRIGSVTKLFTAISILQLVDQGKMDLDAPLQQYLPQLQLQTPYGASSVTVRQVLTHHAGLPSDMWDGFAENRALDQLIPLVNEQYLSYAPGEVFSYSNVGYALLGLAIEQTSGQAYPDYLQEHIFRPLGPKHSTVGVADQLLAKAYLKLDEQDYPQIRDQAAGDISMSAADLAKFTQVMLRNGEYQNPQGEIKRLISAATFKQMVTPQNGQSPLYQDMPMGLAWFLFYPRPELAGLPVRWHGGATHYFHSSLITLPKQDIAIVVLANSAEAYESVSRIAEQTTRLAFEAKTGQLWPAKTQLDKQPMTLSEEELGRLQGRYISPALGEIHVSVNNKKIVATNEDGKVTLIPYADGTMGVEYKALGALTFDNDFFDQLRLIPMEYQGQLVIKEQNGGVVAQQFPVTPLSSHWQQKLGRYQHQNPDDLYDFSEVTLEDSDGLIRMTLFNEANDYRQILYFNPISSERAINIGLTRSSGDSLIASSTDGDTRLRYLGMEFHRQAQ</sequence>
<name>A0A501WWC7_9GAMM</name>
<accession>A0A501WWC7</accession>
<organism evidence="3 4">
    <name type="scientific">Maribrevibacterium harenarium</name>
    <dbReference type="NCBI Taxonomy" id="2589817"/>
    <lineage>
        <taxon>Bacteria</taxon>
        <taxon>Pseudomonadati</taxon>
        <taxon>Pseudomonadota</taxon>
        <taxon>Gammaproteobacteria</taxon>
        <taxon>Oceanospirillales</taxon>
        <taxon>Oceanospirillaceae</taxon>
        <taxon>Maribrevibacterium</taxon>
    </lineage>
</organism>
<dbReference type="Proteomes" id="UP000315901">
    <property type="component" value="Unassembled WGS sequence"/>
</dbReference>
<dbReference type="OrthoDB" id="9799367at2"/>
<evidence type="ECO:0000313" key="3">
    <source>
        <dbReference type="EMBL" id="TPE51261.1"/>
    </source>
</evidence>
<proteinExistence type="predicted"/>
<dbReference type="InterPro" id="IPR012338">
    <property type="entry name" value="Beta-lactam/transpept-like"/>
</dbReference>
<dbReference type="Pfam" id="PF00144">
    <property type="entry name" value="Beta-lactamase"/>
    <property type="match status" value="1"/>
</dbReference>
<dbReference type="InterPro" id="IPR001466">
    <property type="entry name" value="Beta-lactam-related"/>
</dbReference>
<dbReference type="EMBL" id="VFRR01000016">
    <property type="protein sequence ID" value="TPE51261.1"/>
    <property type="molecule type" value="Genomic_DNA"/>
</dbReference>
<dbReference type="PANTHER" id="PTHR46825">
    <property type="entry name" value="D-ALANYL-D-ALANINE-CARBOXYPEPTIDASE/ENDOPEPTIDASE AMPH"/>
    <property type="match status" value="1"/>
</dbReference>
<dbReference type="PROSITE" id="PS51257">
    <property type="entry name" value="PROKAR_LIPOPROTEIN"/>
    <property type="match status" value="1"/>
</dbReference>
<dbReference type="AlphaFoldDB" id="A0A501WWC7"/>
<dbReference type="InterPro" id="IPR050491">
    <property type="entry name" value="AmpC-like"/>
</dbReference>
<dbReference type="RefSeq" id="WP_140588745.1">
    <property type="nucleotide sequence ID" value="NZ_VFRR01000016.1"/>
</dbReference>